<dbReference type="InterPro" id="IPR031643">
    <property type="entry name" value="DUF4708"/>
</dbReference>
<evidence type="ECO:0000259" key="2">
    <source>
        <dbReference type="Pfam" id="PF15813"/>
    </source>
</evidence>
<protein>
    <recommendedName>
        <fullName evidence="2">DUF4708 domain-containing protein</fullName>
    </recommendedName>
</protein>
<dbReference type="AlphaFoldDB" id="A0A315WAI4"/>
<feature type="domain" description="DUF4708" evidence="2">
    <location>
        <begin position="48"/>
        <end position="183"/>
    </location>
</feature>
<proteinExistence type="predicted"/>
<feature type="region of interest" description="Disordered" evidence="1">
    <location>
        <begin position="543"/>
        <end position="612"/>
    </location>
</feature>
<feature type="domain" description="DUF4708" evidence="2">
    <location>
        <begin position="323"/>
        <end position="367"/>
    </location>
</feature>
<feature type="compositionally biased region" description="Low complexity" evidence="1">
    <location>
        <begin position="566"/>
        <end position="576"/>
    </location>
</feature>
<feature type="compositionally biased region" description="Pro residues" evidence="1">
    <location>
        <begin position="502"/>
        <end position="520"/>
    </location>
</feature>
<comment type="caution">
    <text evidence="3">The sequence shown here is derived from an EMBL/GenBank/DDBJ whole genome shotgun (WGS) entry which is preliminary data.</text>
</comment>
<feature type="compositionally biased region" description="Basic and acidic residues" evidence="1">
    <location>
        <begin position="698"/>
        <end position="717"/>
    </location>
</feature>
<feature type="non-terminal residue" evidence="3">
    <location>
        <position position="1"/>
    </location>
</feature>
<feature type="compositionally biased region" description="Low complexity" evidence="1">
    <location>
        <begin position="432"/>
        <end position="441"/>
    </location>
</feature>
<keyword evidence="4" id="KW-1185">Reference proteome</keyword>
<dbReference type="EMBL" id="NHOQ01000126">
    <property type="protein sequence ID" value="PWA32845.1"/>
    <property type="molecule type" value="Genomic_DNA"/>
</dbReference>
<feature type="domain" description="DUF4708" evidence="2">
    <location>
        <begin position="208"/>
        <end position="303"/>
    </location>
</feature>
<feature type="region of interest" description="Disordered" evidence="1">
    <location>
        <begin position="625"/>
        <end position="720"/>
    </location>
</feature>
<gene>
    <name evidence="3" type="ORF">CCH79_00019299</name>
</gene>
<evidence type="ECO:0000313" key="3">
    <source>
        <dbReference type="EMBL" id="PWA32845.1"/>
    </source>
</evidence>
<reference evidence="3 4" key="1">
    <citation type="journal article" date="2018" name="G3 (Bethesda)">
        <title>A High-Quality Reference Genome for the Invasive Mosquitofish Gambusia affinis Using a Chicago Library.</title>
        <authorList>
            <person name="Hoffberg S.L."/>
            <person name="Troendle N.J."/>
            <person name="Glenn T.C."/>
            <person name="Mahmud O."/>
            <person name="Louha S."/>
            <person name="Chalopin D."/>
            <person name="Bennetzen J.L."/>
            <person name="Mauricio R."/>
        </authorList>
    </citation>
    <scope>NUCLEOTIDE SEQUENCE [LARGE SCALE GENOMIC DNA]</scope>
    <source>
        <strain evidence="3">NE01/NJP1002.9</strain>
        <tissue evidence="3">Muscle</tissue>
    </source>
</reference>
<dbReference type="PANTHER" id="PTHR28495:SF1">
    <property type="entry name" value="GENE, 17266-RELATED"/>
    <property type="match status" value="1"/>
</dbReference>
<dbReference type="STRING" id="33528.ENSGAFP00000003205"/>
<evidence type="ECO:0000313" key="4">
    <source>
        <dbReference type="Proteomes" id="UP000250572"/>
    </source>
</evidence>
<feature type="non-terminal residue" evidence="3">
    <location>
        <position position="745"/>
    </location>
</feature>
<dbReference type="Proteomes" id="UP000250572">
    <property type="component" value="Unassembled WGS sequence"/>
</dbReference>
<feature type="compositionally biased region" description="Basic and acidic residues" evidence="1">
    <location>
        <begin position="640"/>
        <end position="649"/>
    </location>
</feature>
<feature type="compositionally biased region" description="Polar residues" evidence="1">
    <location>
        <begin position="602"/>
        <end position="612"/>
    </location>
</feature>
<organism evidence="3 4">
    <name type="scientific">Gambusia affinis</name>
    <name type="common">Western mosquitofish</name>
    <name type="synonym">Heterandria affinis</name>
    <dbReference type="NCBI Taxonomy" id="33528"/>
    <lineage>
        <taxon>Eukaryota</taxon>
        <taxon>Metazoa</taxon>
        <taxon>Chordata</taxon>
        <taxon>Craniata</taxon>
        <taxon>Vertebrata</taxon>
        <taxon>Euteleostomi</taxon>
        <taxon>Actinopterygii</taxon>
        <taxon>Neopterygii</taxon>
        <taxon>Teleostei</taxon>
        <taxon>Neoteleostei</taxon>
        <taxon>Acanthomorphata</taxon>
        <taxon>Ovalentaria</taxon>
        <taxon>Atherinomorphae</taxon>
        <taxon>Cyprinodontiformes</taxon>
        <taxon>Poeciliidae</taxon>
        <taxon>Poeciliinae</taxon>
        <taxon>Gambusia</taxon>
    </lineage>
</organism>
<evidence type="ECO:0000256" key="1">
    <source>
        <dbReference type="SAM" id="MobiDB-lite"/>
    </source>
</evidence>
<name>A0A315WAI4_GAMAF</name>
<feature type="region of interest" description="Disordered" evidence="1">
    <location>
        <begin position="500"/>
        <end position="526"/>
    </location>
</feature>
<dbReference type="Pfam" id="PF15813">
    <property type="entry name" value="DUF4708"/>
    <property type="match status" value="3"/>
</dbReference>
<accession>A0A315WAI4</accession>
<dbReference type="PANTHER" id="PTHR28495">
    <property type="entry name" value="HYPOTHETICAL PROTEIN LOC100359752"/>
    <property type="match status" value="1"/>
</dbReference>
<feature type="region of interest" description="Disordered" evidence="1">
    <location>
        <begin position="428"/>
        <end position="486"/>
    </location>
</feature>
<sequence length="745" mass="80943">SGGKHAPQKLKAGLHYKDSLHCGRRENQPDLTKIPTTATWVMSGVGPKSLFFLGLPDLSQLVCVTLSPQEEEQQEPRTNQIQTCRELLLLYSDILACPALDSITDVTAVMSVHFLQRGVLQAFAIRNRLQLDGPHTVFPGDLQCCLSYSLISRLAPSWNKAGLYLISGADFLTRRGTLSAVSMFCFLFLCSIRFCRPGKANGSGSGSGLEMNTSGGRLSLSIEAGAVRTPPPTLDELGLLAPVLQRFCSDPDFILDPSSTGGAVWCHVLPSMKKGQIISISRQLPRDGPFRTYGDLQNHWNRLVPPDPARTIRTSLCFSVEPRLYGYQLPDLQGGGVYCSVYFRPVGEKVFTYPLSCIRLQPVQRCPRGDLQGALARFLADSRERLQSVCGFPTRLTSKPSYPTAGLTTAASMQVLSSDQINLTTRPVLSQPAPSSRAAPPAWVPLSQQGGALPGSRSGNSLWHRPEARSTSAHPSSSQNQHQSDHSRFVSSFFQHFQPASSLPPLPQPSPVPVNPPPKLVPIFRNNDPTRRLSVALLRVQKQQSGATEDKHRLTLPLPVGSQATPSSSSSSSSSAPLPPPPLIVPRFARRPKGRSAAVPQPSGQSRVTRISSLSPVFKAKAAIIIPPRTKPSRTSGTVRPERAADRWKAAGPESIVPRSIMKTSREAGPEGSTESEPRPPQRETAASRKVGPTVGFDLKEKPNKSKVSVDDVEKMARSNQVRWTDPVLQTDLVLNRPGSAEKLI</sequence>
<feature type="compositionally biased region" description="Low complexity" evidence="1">
    <location>
        <begin position="472"/>
        <end position="482"/>
    </location>
</feature>